<dbReference type="SMART" id="SM00558">
    <property type="entry name" value="JmjC"/>
    <property type="match status" value="1"/>
</dbReference>
<evidence type="ECO:0000259" key="2">
    <source>
        <dbReference type="PROSITE" id="PS51183"/>
    </source>
</evidence>
<dbReference type="SUPFAM" id="SSF51197">
    <property type="entry name" value="Clavaminate synthase-like"/>
    <property type="match status" value="1"/>
</dbReference>
<dbReference type="PROSITE" id="PS51183">
    <property type="entry name" value="JMJN"/>
    <property type="match status" value="1"/>
</dbReference>
<dbReference type="GO" id="GO:0051864">
    <property type="term" value="F:histone H3K36 demethylase activity"/>
    <property type="evidence" value="ECO:0007669"/>
    <property type="project" value="TreeGrafter"/>
</dbReference>
<dbReference type="eggNOG" id="KOG0958">
    <property type="taxonomic scope" value="Eukaryota"/>
</dbReference>
<feature type="domain" description="JmjC" evidence="3">
    <location>
        <begin position="193"/>
        <end position="355"/>
    </location>
</feature>
<dbReference type="SMART" id="SM00545">
    <property type="entry name" value="JmjN"/>
    <property type="match status" value="1"/>
</dbReference>
<evidence type="ECO:0000313" key="4">
    <source>
        <dbReference type="EMBL" id="EDK45986.1"/>
    </source>
</evidence>
<dbReference type="Pfam" id="PF02375">
    <property type="entry name" value="JmjN"/>
    <property type="match status" value="1"/>
</dbReference>
<dbReference type="InterPro" id="IPR003347">
    <property type="entry name" value="JmjC_dom"/>
</dbReference>
<dbReference type="GO" id="GO:0005634">
    <property type="term" value="C:nucleus"/>
    <property type="evidence" value="ECO:0007669"/>
    <property type="project" value="TreeGrafter"/>
</dbReference>
<sequence>MQTRSSKARKYLDSVKPAFIDNGVPVFKPTIEQFLDFYAFNKAINEYGLQSGIVRVIPPAEWLDSVAKCYTVDNLSRVCIKNPIVQTINHDGHGVFQLQNVERARKYNLEQWRELSRSYEPPRKKRRQSVEQEKENLKDSKEGKESKADLKKYFIDTSIYTDERCQELERAYWKGLTYAEPIYGADTLGSLFVDDIKSWNVAKLPNILDLMEEEIPGVNNAYLYAGTWKATFAWHLEDQDLYLINYLHFGAPKQWYLIPQAQHEKFFNVMKDLFGDEYKNCSQFLRHKTFLALPQFLEKKGITVNKTIHREGEFIITYPYGYHAGFNYDYNLAESVNFALELWFEYAKSTESCQCISDAVNLNVERLWKRYKEVGDLKFMNA</sequence>
<dbReference type="InParanoid" id="A5E3H8"/>
<evidence type="ECO:0000313" key="5">
    <source>
        <dbReference type="Proteomes" id="UP000001996"/>
    </source>
</evidence>
<dbReference type="EMBL" id="CH981529">
    <property type="protein sequence ID" value="EDK45986.1"/>
    <property type="molecule type" value="Genomic_DNA"/>
</dbReference>
<keyword evidence="5" id="KW-1185">Reference proteome</keyword>
<dbReference type="Proteomes" id="UP000001996">
    <property type="component" value="Unassembled WGS sequence"/>
</dbReference>
<protein>
    <recommendedName>
        <fullName evidence="6">JmjC domain-containing protein</fullName>
    </recommendedName>
</protein>
<accession>A5E3H8</accession>
<evidence type="ECO:0008006" key="6">
    <source>
        <dbReference type="Google" id="ProtNLM"/>
    </source>
</evidence>
<proteinExistence type="predicted"/>
<evidence type="ECO:0000259" key="3">
    <source>
        <dbReference type="PROSITE" id="PS51184"/>
    </source>
</evidence>
<feature type="region of interest" description="Disordered" evidence="1">
    <location>
        <begin position="120"/>
        <end position="143"/>
    </location>
</feature>
<dbReference type="Gene3D" id="2.60.120.650">
    <property type="entry name" value="Cupin"/>
    <property type="match status" value="1"/>
</dbReference>
<dbReference type="STRING" id="379508.A5E3H8"/>
<dbReference type="PANTHER" id="PTHR10694">
    <property type="entry name" value="LYSINE-SPECIFIC DEMETHYLASE"/>
    <property type="match status" value="1"/>
</dbReference>
<feature type="domain" description="JmjN" evidence="2">
    <location>
        <begin position="24"/>
        <end position="65"/>
    </location>
</feature>
<dbReference type="OMA" id="RASICKC"/>
<dbReference type="OrthoDB" id="9547406at2759"/>
<dbReference type="VEuPathDB" id="FungiDB:LELG_04165"/>
<dbReference type="GO" id="GO:0032454">
    <property type="term" value="F:histone H3K9 demethylase activity"/>
    <property type="evidence" value="ECO:0007669"/>
    <property type="project" value="TreeGrafter"/>
</dbReference>
<reference evidence="4 5" key="1">
    <citation type="journal article" date="2009" name="Nature">
        <title>Evolution of pathogenicity and sexual reproduction in eight Candida genomes.</title>
        <authorList>
            <person name="Butler G."/>
            <person name="Rasmussen M.D."/>
            <person name="Lin M.F."/>
            <person name="Santos M.A."/>
            <person name="Sakthikumar S."/>
            <person name="Munro C.A."/>
            <person name="Rheinbay E."/>
            <person name="Grabherr M."/>
            <person name="Forche A."/>
            <person name="Reedy J.L."/>
            <person name="Agrafioti I."/>
            <person name="Arnaud M.B."/>
            <person name="Bates S."/>
            <person name="Brown A.J."/>
            <person name="Brunke S."/>
            <person name="Costanzo M.C."/>
            <person name="Fitzpatrick D.A."/>
            <person name="de Groot P.W."/>
            <person name="Harris D."/>
            <person name="Hoyer L.L."/>
            <person name="Hube B."/>
            <person name="Klis F.M."/>
            <person name="Kodira C."/>
            <person name="Lennard N."/>
            <person name="Logue M.E."/>
            <person name="Martin R."/>
            <person name="Neiman A.M."/>
            <person name="Nikolaou E."/>
            <person name="Quail M.A."/>
            <person name="Quinn J."/>
            <person name="Santos M.C."/>
            <person name="Schmitzberger F.F."/>
            <person name="Sherlock G."/>
            <person name="Shah P."/>
            <person name="Silverstein K.A."/>
            <person name="Skrzypek M.S."/>
            <person name="Soll D."/>
            <person name="Staggs R."/>
            <person name="Stansfield I."/>
            <person name="Stumpf M.P."/>
            <person name="Sudbery P.E."/>
            <person name="Srikantha T."/>
            <person name="Zeng Q."/>
            <person name="Berman J."/>
            <person name="Berriman M."/>
            <person name="Heitman J."/>
            <person name="Gow N.A."/>
            <person name="Lorenz M.C."/>
            <person name="Birren B.W."/>
            <person name="Kellis M."/>
            <person name="Cuomo C.A."/>
        </authorList>
    </citation>
    <scope>NUCLEOTIDE SEQUENCE [LARGE SCALE GENOMIC DNA]</scope>
    <source>
        <strain evidence="5">ATCC 11503 / BCRC 21390 / CBS 2605 / JCM 1781 / NBRC 1676 / NRRL YB-4239</strain>
    </source>
</reference>
<dbReference type="InterPro" id="IPR003349">
    <property type="entry name" value="JmjN"/>
</dbReference>
<dbReference type="AlphaFoldDB" id="A5E3H8"/>
<dbReference type="PANTHER" id="PTHR10694:SF7">
    <property type="entry name" value="[HISTONE H3]-TRIMETHYL-L-LYSINE(9) DEMETHYLASE"/>
    <property type="match status" value="1"/>
</dbReference>
<dbReference type="Pfam" id="PF02373">
    <property type="entry name" value="JmjC"/>
    <property type="match status" value="1"/>
</dbReference>
<dbReference type="PROSITE" id="PS51184">
    <property type="entry name" value="JMJC"/>
    <property type="match status" value="1"/>
</dbReference>
<dbReference type="GeneID" id="5231541"/>
<dbReference type="HOGENOM" id="CLU_001442_6_0_1"/>
<dbReference type="GO" id="GO:0000785">
    <property type="term" value="C:chromatin"/>
    <property type="evidence" value="ECO:0007669"/>
    <property type="project" value="TreeGrafter"/>
</dbReference>
<gene>
    <name evidence="4" type="ORF">LELG_04165</name>
</gene>
<organism evidence="4 5">
    <name type="scientific">Lodderomyces elongisporus (strain ATCC 11503 / CBS 2605 / JCM 1781 / NBRC 1676 / NRRL YB-4239)</name>
    <name type="common">Yeast</name>
    <name type="synonym">Saccharomyces elongisporus</name>
    <dbReference type="NCBI Taxonomy" id="379508"/>
    <lineage>
        <taxon>Eukaryota</taxon>
        <taxon>Fungi</taxon>
        <taxon>Dikarya</taxon>
        <taxon>Ascomycota</taxon>
        <taxon>Saccharomycotina</taxon>
        <taxon>Pichiomycetes</taxon>
        <taxon>Debaryomycetaceae</taxon>
        <taxon>Candida/Lodderomyces clade</taxon>
        <taxon>Lodderomyces</taxon>
    </lineage>
</organism>
<name>A5E3H8_LODEL</name>
<dbReference type="GO" id="GO:0010468">
    <property type="term" value="P:regulation of gene expression"/>
    <property type="evidence" value="ECO:0007669"/>
    <property type="project" value="TreeGrafter"/>
</dbReference>
<evidence type="ECO:0000256" key="1">
    <source>
        <dbReference type="SAM" id="MobiDB-lite"/>
    </source>
</evidence>
<dbReference type="KEGG" id="lel:PVL30_003892"/>